<dbReference type="Proteomes" id="UP000305109">
    <property type="component" value="Unassembled WGS sequence"/>
</dbReference>
<name>A0ABY2RKM3_9NOCA</name>
<proteinExistence type="predicted"/>
<evidence type="ECO:0000313" key="1">
    <source>
        <dbReference type="EMBL" id="TJZ78311.1"/>
    </source>
</evidence>
<reference evidence="1 2" key="1">
    <citation type="submission" date="2019-04" db="EMBL/GenBank/DDBJ databases">
        <title>Rhodococcus oryzae sp. nov., a novel actinomycete isolated from rhizosphere soil of rice (Oryza sativa L.).</title>
        <authorList>
            <person name="Li C."/>
        </authorList>
    </citation>
    <scope>NUCLEOTIDE SEQUENCE [LARGE SCALE GENOMIC DNA]</scope>
    <source>
        <strain evidence="1 2">NEAU-CX67</strain>
    </source>
</reference>
<organism evidence="1 2">
    <name type="scientific">Rhodococcus oryzae</name>
    <dbReference type="NCBI Taxonomy" id="2571143"/>
    <lineage>
        <taxon>Bacteria</taxon>
        <taxon>Bacillati</taxon>
        <taxon>Actinomycetota</taxon>
        <taxon>Actinomycetes</taxon>
        <taxon>Mycobacteriales</taxon>
        <taxon>Nocardiaceae</taxon>
        <taxon>Rhodococcus</taxon>
    </lineage>
</organism>
<accession>A0ABY2RKM3</accession>
<dbReference type="RefSeq" id="WP_136909292.1">
    <property type="nucleotide sequence ID" value="NZ_SUMD01000004.1"/>
</dbReference>
<sequence>MTPLTGIGISRRHAGLGFRFYRHAHHVYGFTRVAQGTALPHGAVAELELAAQQGMNSVSLAEFVQVDLERVDRQQLIELVAEAWRIRSSARLRKRQGEEGSRTN</sequence>
<keyword evidence="2" id="KW-1185">Reference proteome</keyword>
<comment type="caution">
    <text evidence="1">The sequence shown here is derived from an EMBL/GenBank/DDBJ whole genome shotgun (WGS) entry which is preliminary data.</text>
</comment>
<dbReference type="EMBL" id="SUMD01000004">
    <property type="protein sequence ID" value="TJZ78311.1"/>
    <property type="molecule type" value="Genomic_DNA"/>
</dbReference>
<protein>
    <submittedName>
        <fullName evidence="1">Uncharacterized protein</fullName>
    </submittedName>
</protein>
<evidence type="ECO:0000313" key="2">
    <source>
        <dbReference type="Proteomes" id="UP000305109"/>
    </source>
</evidence>
<gene>
    <name evidence="1" type="ORF">FCG67_09645</name>
</gene>